<protein>
    <submittedName>
        <fullName evidence="2">Uncharacterized protein</fullName>
    </submittedName>
</protein>
<dbReference type="EMBL" id="AMZH03011977">
    <property type="protein sequence ID" value="RRT51903.1"/>
    <property type="molecule type" value="Genomic_DNA"/>
</dbReference>
<evidence type="ECO:0000313" key="2">
    <source>
        <dbReference type="EMBL" id="RRT51903.1"/>
    </source>
</evidence>
<accession>A0A426YJL1</accession>
<dbReference type="AlphaFoldDB" id="A0A426YJL1"/>
<sequence>MYRPVWAIRTGPIGYQYANCPLPSGTIKIGVSPHGNEETRHRLVFQQDNEVMPRLPIGERGDALSSRGETRCRLVFQRGNEVPPRLPHGDKAPPSLPAGERDDALSPYARERGVRCEELLIRRIRYSCKSLYTDDGVFVAILRRLKLDAMEH</sequence>
<organism evidence="2 3">
    <name type="scientific">Ensete ventricosum</name>
    <name type="common">Abyssinian banana</name>
    <name type="synonym">Musa ensete</name>
    <dbReference type="NCBI Taxonomy" id="4639"/>
    <lineage>
        <taxon>Eukaryota</taxon>
        <taxon>Viridiplantae</taxon>
        <taxon>Streptophyta</taxon>
        <taxon>Embryophyta</taxon>
        <taxon>Tracheophyta</taxon>
        <taxon>Spermatophyta</taxon>
        <taxon>Magnoliopsida</taxon>
        <taxon>Liliopsida</taxon>
        <taxon>Zingiberales</taxon>
        <taxon>Musaceae</taxon>
        <taxon>Ensete</taxon>
    </lineage>
</organism>
<dbReference type="Proteomes" id="UP000287651">
    <property type="component" value="Unassembled WGS sequence"/>
</dbReference>
<evidence type="ECO:0000313" key="3">
    <source>
        <dbReference type="Proteomes" id="UP000287651"/>
    </source>
</evidence>
<name>A0A426YJL1_ENSVE</name>
<comment type="caution">
    <text evidence="2">The sequence shown here is derived from an EMBL/GenBank/DDBJ whole genome shotgun (WGS) entry which is preliminary data.</text>
</comment>
<evidence type="ECO:0000256" key="1">
    <source>
        <dbReference type="SAM" id="MobiDB-lite"/>
    </source>
</evidence>
<proteinExistence type="predicted"/>
<reference evidence="2 3" key="1">
    <citation type="journal article" date="2014" name="Agronomy (Basel)">
        <title>A Draft Genome Sequence for Ensete ventricosum, the Drought-Tolerant Tree Against Hunger.</title>
        <authorList>
            <person name="Harrison J."/>
            <person name="Moore K.A."/>
            <person name="Paszkiewicz K."/>
            <person name="Jones T."/>
            <person name="Grant M."/>
            <person name="Ambacheew D."/>
            <person name="Muzemil S."/>
            <person name="Studholme D.J."/>
        </authorList>
    </citation>
    <scope>NUCLEOTIDE SEQUENCE [LARGE SCALE GENOMIC DNA]</scope>
</reference>
<gene>
    <name evidence="2" type="ORF">B296_00034627</name>
</gene>
<feature type="region of interest" description="Disordered" evidence="1">
    <location>
        <begin position="80"/>
        <end position="104"/>
    </location>
</feature>